<reference evidence="2" key="1">
    <citation type="submission" date="2019-04" db="EMBL/GenBank/DDBJ databases">
        <title>Evolution of Biomass-Degrading Anaerobic Consortia Revealed by Metagenomics.</title>
        <authorList>
            <person name="Peng X."/>
        </authorList>
    </citation>
    <scope>NUCLEOTIDE SEQUENCE</scope>
    <source>
        <strain evidence="2">SIG66</strain>
    </source>
</reference>
<feature type="chain" id="PRO_5037771347" evidence="1">
    <location>
        <begin position="21"/>
        <end position="288"/>
    </location>
</feature>
<feature type="signal peptide" evidence="1">
    <location>
        <begin position="1"/>
        <end position="20"/>
    </location>
</feature>
<organism evidence="2 3">
    <name type="scientific">Candidatus Avelusimicrobium gallicola</name>
    <dbReference type="NCBI Taxonomy" id="2562704"/>
    <lineage>
        <taxon>Bacteria</taxon>
        <taxon>Pseudomonadati</taxon>
        <taxon>Elusimicrobiota</taxon>
        <taxon>Elusimicrobia</taxon>
        <taxon>Elusimicrobiales</taxon>
        <taxon>Elusimicrobiaceae</taxon>
        <taxon>Candidatus Avelusimicrobium</taxon>
    </lineage>
</organism>
<evidence type="ECO:0000313" key="3">
    <source>
        <dbReference type="Proteomes" id="UP000725649"/>
    </source>
</evidence>
<protein>
    <submittedName>
        <fullName evidence="2">Uncharacterized protein</fullName>
    </submittedName>
</protein>
<keyword evidence="1" id="KW-0732">Signal</keyword>
<dbReference type="Proteomes" id="UP000725649">
    <property type="component" value="Unassembled WGS sequence"/>
</dbReference>
<dbReference type="AlphaFoldDB" id="A0A928DPZ8"/>
<comment type="caution">
    <text evidence="2">The sequence shown here is derived from an EMBL/GenBank/DDBJ whole genome shotgun (WGS) entry which is preliminary data.</text>
</comment>
<sequence length="288" mass="32174">MKKLFALALLLCLATPFVSAQQTSVLMKNIGKKLVESSSTNAHEKGVIMINLIVDAVFLDVEAKNDPIEKKCPAVRIAPNTLLASRACIDLSGKGTLIQSGGGSGDLIYSERRVARWVSSIKIEGVTIGEENFREDGKLLLIAIDGSNEKLQKAIQKMPIVDLFVAQDAESLKTTFPEITLNRNDMLWGRECAPVDVVNVCTEEQCFKICWKAVRGDTGDPVFGRNPDTNNLEYLLGFNVTNSDKDGRNPGRWYHFLSQSSLDFFKKNLLKQEWDYIKKHVKDETLYN</sequence>
<accession>A0A928DPZ8</accession>
<proteinExistence type="predicted"/>
<dbReference type="EMBL" id="SUVG01000004">
    <property type="protein sequence ID" value="MBE6421335.1"/>
    <property type="molecule type" value="Genomic_DNA"/>
</dbReference>
<gene>
    <name evidence="2" type="ORF">E7027_04295</name>
</gene>
<name>A0A928DPZ8_9BACT</name>
<evidence type="ECO:0000256" key="1">
    <source>
        <dbReference type="SAM" id="SignalP"/>
    </source>
</evidence>
<evidence type="ECO:0000313" key="2">
    <source>
        <dbReference type="EMBL" id="MBE6421335.1"/>
    </source>
</evidence>